<keyword evidence="9" id="KW-0560">Oxidoreductase</keyword>
<dbReference type="Gene3D" id="3.90.25.70">
    <property type="match status" value="1"/>
</dbReference>
<organism evidence="19 20">
    <name type="scientific">Aspergillus pseudodeflectus</name>
    <dbReference type="NCBI Taxonomy" id="176178"/>
    <lineage>
        <taxon>Eukaryota</taxon>
        <taxon>Fungi</taxon>
        <taxon>Dikarya</taxon>
        <taxon>Ascomycota</taxon>
        <taxon>Pezizomycotina</taxon>
        <taxon>Eurotiomycetes</taxon>
        <taxon>Eurotiomycetidae</taxon>
        <taxon>Eurotiales</taxon>
        <taxon>Aspergillaceae</taxon>
        <taxon>Aspergillus</taxon>
        <taxon>Aspergillus subgen. Nidulantes</taxon>
    </lineage>
</organism>
<dbReference type="Pfam" id="PF01648">
    <property type="entry name" value="ACPS"/>
    <property type="match status" value="1"/>
</dbReference>
<dbReference type="CDD" id="cd00828">
    <property type="entry name" value="elong_cond_enzymes"/>
    <property type="match status" value="1"/>
</dbReference>
<keyword evidence="3" id="KW-0597">Phosphoprotein</keyword>
<dbReference type="Gene3D" id="3.30.70.2490">
    <property type="match status" value="1"/>
</dbReference>
<name>A0ABR4JWP7_9EURO</name>
<gene>
    <name evidence="19" type="ORF">BJX68DRAFT_277804</name>
</gene>
<evidence type="ECO:0000256" key="16">
    <source>
        <dbReference type="PIRNR" id="PIRNR000454"/>
    </source>
</evidence>
<evidence type="ECO:0000256" key="11">
    <source>
        <dbReference type="ARBA" id="ARBA00023160"/>
    </source>
</evidence>
<dbReference type="SUPFAM" id="SSF53901">
    <property type="entry name" value="Thiolase-like"/>
    <property type="match status" value="2"/>
</dbReference>
<evidence type="ECO:0000256" key="13">
    <source>
        <dbReference type="ARBA" id="ARBA00048237"/>
    </source>
</evidence>
<evidence type="ECO:0000256" key="12">
    <source>
        <dbReference type="ARBA" id="ARBA00023268"/>
    </source>
</evidence>
<dbReference type="InterPro" id="IPR020841">
    <property type="entry name" value="PKS_Beta-ketoAc_synthase_dom"/>
</dbReference>
<evidence type="ECO:0000259" key="18">
    <source>
        <dbReference type="PROSITE" id="PS52004"/>
    </source>
</evidence>
<keyword evidence="10" id="KW-0443">Lipid metabolism</keyword>
<dbReference type="SMART" id="SM00825">
    <property type="entry name" value="PKS_KS"/>
    <property type="match status" value="1"/>
</dbReference>
<evidence type="ECO:0000313" key="19">
    <source>
        <dbReference type="EMBL" id="KAL2844465.1"/>
    </source>
</evidence>
<dbReference type="RefSeq" id="XP_070896160.1">
    <property type="nucleotide sequence ID" value="XM_071048399.1"/>
</dbReference>
<dbReference type="InterPro" id="IPR016035">
    <property type="entry name" value="Acyl_Trfase/lysoPLipase"/>
</dbReference>
<dbReference type="InterPro" id="IPR004568">
    <property type="entry name" value="Ppantetheine-prot_Trfase_dom"/>
</dbReference>
<dbReference type="InterPro" id="IPR016039">
    <property type="entry name" value="Thiolase-like"/>
</dbReference>
<dbReference type="Pfam" id="PF18325">
    <property type="entry name" value="Fas_alpha_ACP"/>
    <property type="match status" value="1"/>
</dbReference>
<evidence type="ECO:0000256" key="10">
    <source>
        <dbReference type="ARBA" id="ARBA00023098"/>
    </source>
</evidence>
<dbReference type="InterPro" id="IPR018201">
    <property type="entry name" value="Ketoacyl_synth_AS"/>
</dbReference>
<dbReference type="InterPro" id="IPR036291">
    <property type="entry name" value="NAD(P)-bd_dom_sf"/>
</dbReference>
<dbReference type="PIRSF" id="PIRSF000454">
    <property type="entry name" value="FAS_yeast_alpha"/>
    <property type="match status" value="1"/>
</dbReference>
<evidence type="ECO:0000256" key="14">
    <source>
        <dbReference type="ARBA" id="ARBA00048508"/>
    </source>
</evidence>
<accession>A0ABR4JWP7</accession>
<evidence type="ECO:0000256" key="2">
    <source>
        <dbReference type="ARBA" id="ARBA00022450"/>
    </source>
</evidence>
<evidence type="ECO:0000256" key="8">
    <source>
        <dbReference type="ARBA" id="ARBA00022857"/>
    </source>
</evidence>
<dbReference type="Gene3D" id="3.40.50.720">
    <property type="entry name" value="NAD(P)-binding Rossmann-like Domain"/>
    <property type="match status" value="2"/>
</dbReference>
<dbReference type="SUPFAM" id="SSF52151">
    <property type="entry name" value="FabD/lysophospholipase-like"/>
    <property type="match status" value="1"/>
</dbReference>
<evidence type="ECO:0000256" key="15">
    <source>
        <dbReference type="ARBA" id="ARBA00049541"/>
    </source>
</evidence>
<dbReference type="InterPro" id="IPR041550">
    <property type="entry name" value="FASI_helical"/>
</dbReference>
<comment type="catalytic activity">
    <reaction evidence="15">
        <text>a fatty acyl-[ACP] + malonyl-[ACP] + H(+) = a 3-oxoacyl-[ACP] + holo-[ACP] + CO2</text>
        <dbReference type="Rhea" id="RHEA:22836"/>
        <dbReference type="Rhea" id="RHEA-COMP:9623"/>
        <dbReference type="Rhea" id="RHEA-COMP:9685"/>
        <dbReference type="Rhea" id="RHEA-COMP:9916"/>
        <dbReference type="Rhea" id="RHEA-COMP:14125"/>
        <dbReference type="ChEBI" id="CHEBI:15378"/>
        <dbReference type="ChEBI" id="CHEBI:16526"/>
        <dbReference type="ChEBI" id="CHEBI:64479"/>
        <dbReference type="ChEBI" id="CHEBI:78449"/>
        <dbReference type="ChEBI" id="CHEBI:78776"/>
        <dbReference type="ChEBI" id="CHEBI:138651"/>
        <dbReference type="EC" id="2.3.1.41"/>
    </reaction>
</comment>
<keyword evidence="11" id="KW-0275">Fatty acid biosynthesis</keyword>
<feature type="region of interest" description="Disordered" evidence="17">
    <location>
        <begin position="842"/>
        <end position="864"/>
    </location>
</feature>
<keyword evidence="4 16" id="KW-0808">Transferase</keyword>
<evidence type="ECO:0000256" key="1">
    <source>
        <dbReference type="ARBA" id="ARBA00007485"/>
    </source>
</evidence>
<dbReference type="InterPro" id="IPR026025">
    <property type="entry name" value="FAS_alpha_yeast"/>
</dbReference>
<dbReference type="PANTHER" id="PTHR10982:SF21">
    <property type="entry name" value="FATTY ACID SYNTHASE SUBUNIT BETA"/>
    <property type="match status" value="1"/>
</dbReference>
<dbReference type="InterPro" id="IPR037143">
    <property type="entry name" value="4-PPantetheinyl_Trfase_dom_sf"/>
</dbReference>
<dbReference type="SUPFAM" id="SSF51735">
    <property type="entry name" value="NAD(P)-binding Rossmann-fold domains"/>
    <property type="match status" value="1"/>
</dbReference>
<comment type="similarity">
    <text evidence="1 16">Belongs to the thiolase-like superfamily. Fungal fatty acid synthetase subunit alpha family.</text>
</comment>
<keyword evidence="11" id="KW-0444">Lipid biosynthesis</keyword>
<dbReference type="Gene3D" id="6.10.250.1930">
    <property type="match status" value="1"/>
</dbReference>
<comment type="catalytic activity">
    <reaction evidence="13">
        <text>acetyl-CoA + n malonyl-CoA + 2n NADPH + 4n H(+) = a long-chain-acyl-CoA + n CoA + n CO2 + 2n NADP(+).</text>
        <dbReference type="EC" id="2.3.1.86"/>
    </reaction>
</comment>
<dbReference type="Pfam" id="PF02801">
    <property type="entry name" value="Ketoacyl-synt_C"/>
    <property type="match status" value="1"/>
</dbReference>
<feature type="domain" description="Ketosynthase family 3 (KS3)" evidence="18">
    <location>
        <begin position="1002"/>
        <end position="1520"/>
    </location>
</feature>
<comment type="caution">
    <text evidence="19">The sequence shown here is derived from an EMBL/GenBank/DDBJ whole genome shotgun (WGS) entry which is preliminary data.</text>
</comment>
<dbReference type="EMBL" id="JBFXLR010000041">
    <property type="protein sequence ID" value="KAL2844465.1"/>
    <property type="molecule type" value="Genomic_DNA"/>
</dbReference>
<dbReference type="PROSITE" id="PS52004">
    <property type="entry name" value="KS3_2"/>
    <property type="match status" value="1"/>
</dbReference>
<keyword evidence="5" id="KW-0479">Metal-binding</keyword>
<evidence type="ECO:0000256" key="5">
    <source>
        <dbReference type="ARBA" id="ARBA00022723"/>
    </source>
</evidence>
<keyword evidence="20" id="KW-1185">Reference proteome</keyword>
<evidence type="ECO:0000313" key="20">
    <source>
        <dbReference type="Proteomes" id="UP001610444"/>
    </source>
</evidence>
<dbReference type="PROSITE" id="PS00606">
    <property type="entry name" value="KS3_1"/>
    <property type="match status" value="1"/>
</dbReference>
<dbReference type="Gene3D" id="3.40.47.10">
    <property type="match status" value="1"/>
</dbReference>
<evidence type="ECO:0000256" key="4">
    <source>
        <dbReference type="ARBA" id="ARBA00022679"/>
    </source>
</evidence>
<dbReference type="PANTHER" id="PTHR10982">
    <property type="entry name" value="MALONYL COA-ACYL CARRIER PROTEIN TRANSACYLASE"/>
    <property type="match status" value="1"/>
</dbReference>
<dbReference type="InterPro" id="IPR014031">
    <property type="entry name" value="Ketoacyl_synth_C"/>
</dbReference>
<keyword evidence="2 16" id="KW-0596">Phosphopantetheine</keyword>
<dbReference type="Pfam" id="PF00109">
    <property type="entry name" value="ketoacyl-synt"/>
    <property type="match status" value="1"/>
</dbReference>
<evidence type="ECO:0000256" key="17">
    <source>
        <dbReference type="SAM" id="MobiDB-lite"/>
    </source>
</evidence>
<dbReference type="GeneID" id="98163563"/>
<dbReference type="InterPro" id="IPR040899">
    <property type="entry name" value="Fas_alpha_ACP"/>
</dbReference>
<evidence type="ECO:0000256" key="6">
    <source>
        <dbReference type="ARBA" id="ARBA00022832"/>
    </source>
</evidence>
<keyword evidence="12" id="KW-0511">Multifunctional enzyme</keyword>
<reference evidence="19 20" key="1">
    <citation type="submission" date="2024-07" db="EMBL/GenBank/DDBJ databases">
        <title>Section-level genome sequencing and comparative genomics of Aspergillus sections Usti and Cavernicolus.</title>
        <authorList>
            <consortium name="Lawrence Berkeley National Laboratory"/>
            <person name="Nybo J.L."/>
            <person name="Vesth T.C."/>
            <person name="Theobald S."/>
            <person name="Frisvad J.C."/>
            <person name="Larsen T.O."/>
            <person name="Kjaerboelling I."/>
            <person name="Rothschild-Mancinelli K."/>
            <person name="Lyhne E.K."/>
            <person name="Kogle M.E."/>
            <person name="Barry K."/>
            <person name="Clum A."/>
            <person name="Na H."/>
            <person name="Ledsgaard L."/>
            <person name="Lin J."/>
            <person name="Lipzen A."/>
            <person name="Kuo A."/>
            <person name="Riley R."/>
            <person name="Mondo S."/>
            <person name="LaButti K."/>
            <person name="Haridas S."/>
            <person name="Pangalinan J."/>
            <person name="Salamov A.A."/>
            <person name="Simmons B.A."/>
            <person name="Magnuson J.K."/>
            <person name="Chen J."/>
            <person name="Drula E."/>
            <person name="Henrissat B."/>
            <person name="Wiebenga A."/>
            <person name="Lubbers R.J."/>
            <person name="Gomes A.C."/>
            <person name="Macurrencykelacurrency M.R."/>
            <person name="Stajich J."/>
            <person name="Grigoriev I.V."/>
            <person name="Mortensen U.H."/>
            <person name="De vries R.P."/>
            <person name="Baker S.E."/>
            <person name="Andersen M.R."/>
        </authorList>
    </citation>
    <scope>NUCLEOTIDE SEQUENCE [LARGE SCALE GENOMIC DNA]</scope>
    <source>
        <strain evidence="19 20">CBS 756.74</strain>
    </source>
</reference>
<keyword evidence="8" id="KW-0521">NADP</keyword>
<dbReference type="Gene3D" id="3.90.470.20">
    <property type="entry name" value="4'-phosphopantetheinyl transferase domain"/>
    <property type="match status" value="1"/>
</dbReference>
<dbReference type="InterPro" id="IPR014030">
    <property type="entry name" value="Ketoacyl_synth_N"/>
</dbReference>
<dbReference type="Pfam" id="PF18314">
    <property type="entry name" value="FAS_I_H"/>
    <property type="match status" value="1"/>
</dbReference>
<dbReference type="SUPFAM" id="SSF56214">
    <property type="entry name" value="4'-phosphopantetheinyl transferase"/>
    <property type="match status" value="1"/>
</dbReference>
<dbReference type="CDD" id="cd08950">
    <property type="entry name" value="KR_fFAS_SDR_c_like"/>
    <property type="match status" value="1"/>
</dbReference>
<evidence type="ECO:0000256" key="3">
    <source>
        <dbReference type="ARBA" id="ARBA00022553"/>
    </source>
</evidence>
<dbReference type="NCBIfam" id="TIGR00556">
    <property type="entry name" value="pantethn_trn"/>
    <property type="match status" value="1"/>
</dbReference>
<sequence length="1754" mass="193140">MALPPVDAVPSKKLYSSREKDLALTLFIELLSYQLASPVRWVETQQELLKSQACIQRFVEIGPRTILSTMAKKSASIHTKLHSSSALPKIDFLSYQDDYPRLSYQYSVQNFENPTAVGASSDGIVPAPQIHPPSPPEQSRSQSSDLRPRSVPSENLSLTATHIVLAITSQKLRRPFDQVPVDKSIRGLSGGKSTFQNELTGDLIAEFGRVPQGVEDQSLASLGQTLQSDFKGIPGNSMSLLISRLISAKMPAGFNQRAIQEYLESRWGLTEPHATIPLCFATTLEPASRLATPVEAHSYLDDLVKRYAAFHGISLIPVNDSKVANLDELNQKHKKLYRAQLNSLSEYLDVDLPASEQRAVESETRASDLEQTGIAPIFNISQSRKYDCWWNWCREELIRLLNQISQDPSSACHPGIEDRIQRLINRWHSSCADIVQAYLQGLRTSLAAPVTIIQPTFEEIISLGTQALTLDPLFVYILPALRPRTTITNTGQLEYQETPRHIEYYPDAVRDLPNFDDHPTKGPFVHIKTRGEGKDWEYDPNATSLYHTMLDVGVATGLTYANKAVLVTGAGPSSIAAEIIKGLLSGGASVVVTTSRPLSVAASFYQWMYRHYGARNSSLVVLPVNQASSQDCEALIQHIYGPDSPTGGDLDYIIPFAAIPQTGEPEALGGRQELALRAMLVNVLRLIGFVRREKERRRVETRPTMVVLPMSCNEGTFGGDGLYSESKIGLKALFNRFHSESWSRYLTICGAVIGWTRGTTIMRSSNMVAEEVEKLGVMTFTQMEMAFNILALMTPALTVLAEDAPIYADLTGGLSSRWQIKEQIAGARKRISDKQKLAASIAEEDSRHEAMVNNPGPPVTEGPRVKTRRARLRLPFPHLRDMDASCPDLQGMIDLSRVPVVVGYSELGPWGNTRTRWEMEHQGEFSLEGYIEMAWIMGLIQHVDGQIKGEPYVGWVDAETQTPLRDDEVPAKYHDHIMAGSGLRLIKPTDKDSYDPSRKEFLHEVAVEGDLPPFEAPKSVAEAFKLRQGDFVRLTPISKSDNYRVHIRKGAILMIPKTIPFDQVVAGRIPDGWDPDKYGIPEDIVQQVDVTTLYALCCVSEAFLSAGIKDPYEIYQHIHVSELVNCLGSGGGPMSVIQSMYRDRFLDRQLKGDLILEHFVNSMGAWVNMLLLSATGPLKTPVGACATALESLDIGCEAIQTGKWKMAIVGGCDDYGEELAYEFASINATANSTKELAKGRTPAEISRPTASSRSGFAESAGCGVQILMSAELAIEMGLPIYGVVAYTQMASDQIGRSIPAPGKGILTAARETRQAKISPLLDLKFRREAFNEDFANISKRLQQSTVDTAVSAGTAVEHAATLRIRDAQRRWGNDIRLVEPSISPIRASLATWGLTVDDISVASMHGTSTKTNEVNEGDVINTQMEHLGRRKGNPLLCVCQKSLTGHPKAGAGAWQLNGCLQMLQEGIVPGNRNADNIDRQLRQFDHLVYPMESIRVSEVKATLLTSFGFGQKGALTITVSPKYLFASLSAIEYQSYCDKVTKRQRSAIPHFISRLIKNDIVRVKSQPPWNDAEAMRDFFLDPTSRVVDGKITHAARAAYTRPHHLSDSNPPIAVVVQDMVKSFNHPPTPTTAVGVDVEDIVNINIDDPAFIDRNFTLNEREYCFGAPDPRASFAGRWSAKEAVFKSLRTASAGAGAAMSEIEILSFKGIPRVVLHGHAQEVAASTGITHIEVTISHCDRTAIAVALATRKHSTG</sequence>
<dbReference type="Proteomes" id="UP001610444">
    <property type="component" value="Unassembled WGS sequence"/>
</dbReference>
<protein>
    <recommendedName>
        <fullName evidence="18">Ketosynthase family 3 (KS3) domain-containing protein</fullName>
    </recommendedName>
</protein>
<proteinExistence type="inferred from homology"/>
<evidence type="ECO:0000256" key="7">
    <source>
        <dbReference type="ARBA" id="ARBA00022842"/>
    </source>
</evidence>
<feature type="region of interest" description="Disordered" evidence="17">
    <location>
        <begin position="117"/>
        <end position="152"/>
    </location>
</feature>
<dbReference type="InterPro" id="IPR047224">
    <property type="entry name" value="FAS_alpha_su_C"/>
</dbReference>
<dbReference type="InterPro" id="IPR050830">
    <property type="entry name" value="Fungal_FAS"/>
</dbReference>
<dbReference type="InterPro" id="IPR008278">
    <property type="entry name" value="4-PPantetheinyl_Trfase_dom"/>
</dbReference>
<keyword evidence="7" id="KW-0460">Magnesium</keyword>
<comment type="catalytic activity">
    <reaction evidence="14">
        <text>a (3R)-hydroxyacyl-[ACP] + NADP(+) = a 3-oxoacyl-[ACP] + NADPH + H(+)</text>
        <dbReference type="Rhea" id="RHEA:17397"/>
        <dbReference type="Rhea" id="RHEA-COMP:9916"/>
        <dbReference type="Rhea" id="RHEA-COMP:9945"/>
        <dbReference type="ChEBI" id="CHEBI:15378"/>
        <dbReference type="ChEBI" id="CHEBI:57783"/>
        <dbReference type="ChEBI" id="CHEBI:58349"/>
        <dbReference type="ChEBI" id="CHEBI:78776"/>
        <dbReference type="ChEBI" id="CHEBI:78827"/>
        <dbReference type="EC" id="1.1.1.100"/>
    </reaction>
</comment>
<keyword evidence="6" id="KW-0276">Fatty acid metabolism</keyword>
<evidence type="ECO:0000256" key="9">
    <source>
        <dbReference type="ARBA" id="ARBA00023002"/>
    </source>
</evidence>